<dbReference type="InterPro" id="IPR001387">
    <property type="entry name" value="Cro/C1-type_HTH"/>
</dbReference>
<protein>
    <submittedName>
        <fullName evidence="2">XRE family transcriptional regulator</fullName>
    </submittedName>
</protein>
<dbReference type="EMBL" id="BJYY01000018">
    <property type="protein sequence ID" value="GEO35154.1"/>
    <property type="molecule type" value="Genomic_DNA"/>
</dbReference>
<dbReference type="Pfam" id="PF01381">
    <property type="entry name" value="HTH_3"/>
    <property type="match status" value="1"/>
</dbReference>
<reference evidence="2 3" key="1">
    <citation type="submission" date="2019-07" db="EMBL/GenBank/DDBJ databases">
        <title>Whole genome shotgun sequence of Cellulomonas aerilata NBRC 106308.</title>
        <authorList>
            <person name="Hosoyama A."/>
            <person name="Uohara A."/>
            <person name="Ohji S."/>
            <person name="Ichikawa N."/>
        </authorList>
    </citation>
    <scope>NUCLEOTIDE SEQUENCE [LARGE SCALE GENOMIC DNA]</scope>
    <source>
        <strain evidence="2 3">NBRC 106308</strain>
    </source>
</reference>
<sequence>MSNDKLRSAVRSAGFSVAEFADEIGVDPKTAQRWMTLDRTPHRTTATRAAKLLGVPPSWLWPELDRAEQGAGDGEVIGFYAHRAQVPKMLWRDLLIGATQSIDLATYAALHLVEDHPETVTLLAHKASIGVQVRIAMGDPDAPAIHLRGEEEQMTDGLVGRVRMANAYYAPLINAPGVQYRLHHTTLYNSIYRYDDQMIVNHHVYGLHGYLAPALHLRKSDAGDLFATYAGSFDRLWKESYQPAGS</sequence>
<dbReference type="PROSITE" id="PS50943">
    <property type="entry name" value="HTH_CROC1"/>
    <property type="match status" value="1"/>
</dbReference>
<dbReference type="SMART" id="SM00530">
    <property type="entry name" value="HTH_XRE"/>
    <property type="match status" value="1"/>
</dbReference>
<name>A0A512DF91_9CELL</name>
<dbReference type="InterPro" id="IPR010982">
    <property type="entry name" value="Lambda_DNA-bd_dom_sf"/>
</dbReference>
<evidence type="ECO:0000259" key="1">
    <source>
        <dbReference type="PROSITE" id="PS50943"/>
    </source>
</evidence>
<dbReference type="Gene3D" id="1.10.260.40">
    <property type="entry name" value="lambda repressor-like DNA-binding domains"/>
    <property type="match status" value="1"/>
</dbReference>
<proteinExistence type="predicted"/>
<evidence type="ECO:0000313" key="2">
    <source>
        <dbReference type="EMBL" id="GEO35154.1"/>
    </source>
</evidence>
<keyword evidence="3" id="KW-1185">Reference proteome</keyword>
<dbReference type="OrthoDB" id="8438314at2"/>
<dbReference type="SUPFAM" id="SSF47413">
    <property type="entry name" value="lambda repressor-like DNA-binding domains"/>
    <property type="match status" value="1"/>
</dbReference>
<evidence type="ECO:0000313" key="3">
    <source>
        <dbReference type="Proteomes" id="UP000321181"/>
    </source>
</evidence>
<comment type="caution">
    <text evidence="2">The sequence shown here is derived from an EMBL/GenBank/DDBJ whole genome shotgun (WGS) entry which is preliminary data.</text>
</comment>
<dbReference type="RefSeq" id="WP_146905974.1">
    <property type="nucleotide sequence ID" value="NZ_BAAARM010000008.1"/>
</dbReference>
<dbReference type="AlphaFoldDB" id="A0A512DF91"/>
<gene>
    <name evidence="2" type="ORF">CAE01nite_28790</name>
</gene>
<dbReference type="GO" id="GO:0003677">
    <property type="term" value="F:DNA binding"/>
    <property type="evidence" value="ECO:0007669"/>
    <property type="project" value="InterPro"/>
</dbReference>
<feature type="domain" description="HTH cro/C1-type" evidence="1">
    <location>
        <begin position="6"/>
        <end position="60"/>
    </location>
</feature>
<dbReference type="Proteomes" id="UP000321181">
    <property type="component" value="Unassembled WGS sequence"/>
</dbReference>
<dbReference type="SUPFAM" id="SSF56024">
    <property type="entry name" value="Phospholipase D/nuclease"/>
    <property type="match status" value="1"/>
</dbReference>
<dbReference type="CDD" id="cd00093">
    <property type="entry name" value="HTH_XRE"/>
    <property type="match status" value="1"/>
</dbReference>
<organism evidence="2 3">
    <name type="scientific">Cellulomonas aerilata</name>
    <dbReference type="NCBI Taxonomy" id="515326"/>
    <lineage>
        <taxon>Bacteria</taxon>
        <taxon>Bacillati</taxon>
        <taxon>Actinomycetota</taxon>
        <taxon>Actinomycetes</taxon>
        <taxon>Micrococcales</taxon>
        <taxon>Cellulomonadaceae</taxon>
        <taxon>Cellulomonas</taxon>
    </lineage>
</organism>
<accession>A0A512DF91</accession>